<evidence type="ECO:0000313" key="4">
    <source>
        <dbReference type="EMBL" id="PZG05147.1"/>
    </source>
</evidence>
<reference evidence="4 5" key="1">
    <citation type="submission" date="2018-01" db="EMBL/GenBank/DDBJ databases">
        <title>Draft genome sequence of Nonomuraea sp. KC333.</title>
        <authorList>
            <person name="Sahin N."/>
            <person name="Saygin H."/>
            <person name="Ay H."/>
        </authorList>
    </citation>
    <scope>NUCLEOTIDE SEQUENCE [LARGE SCALE GENOMIC DNA]</scope>
    <source>
        <strain evidence="4 5">KC333</strain>
    </source>
</reference>
<dbReference type="EMBL" id="POUD01000363">
    <property type="protein sequence ID" value="PZG05147.1"/>
    <property type="molecule type" value="Genomic_DNA"/>
</dbReference>
<keyword evidence="5" id="KW-1185">Reference proteome</keyword>
<dbReference type="RefSeq" id="WP_220040419.1">
    <property type="nucleotide sequence ID" value="NZ_POUD01000363.1"/>
</dbReference>
<protein>
    <recommendedName>
        <fullName evidence="3">Putative T7SS secretion signal domain-containing protein</fullName>
    </recommendedName>
</protein>
<dbReference type="Pfam" id="PF21725">
    <property type="entry name" value="T7SS_signal"/>
    <property type="match status" value="1"/>
</dbReference>
<gene>
    <name evidence="4" type="ORF">C1J01_43845</name>
</gene>
<keyword evidence="2" id="KW-0812">Transmembrane</keyword>
<feature type="compositionally biased region" description="Polar residues" evidence="1">
    <location>
        <begin position="584"/>
        <end position="598"/>
    </location>
</feature>
<dbReference type="AlphaFoldDB" id="A0A2W2E6A4"/>
<proteinExistence type="predicted"/>
<sequence>MPRPTDWDALGLAGDPTPGDPDRIDQLARSLAELGGVARDIDNALNMVLAKTGDGAWMGQTADALREKIEGPLRSFVRSIAEAFEGSAHTLVFYAAAMREQQSRADTALSQGRGLTSEEDRPLRDEYAATARAAGAALAEAASSAAATVSEAARGIKQPVSDCEMFWDAFKWLAIILIVPALLVGGPVALLAIGVNLTLFIKTAVDFSQGKAGLLDLFLAGLGMIAPTTKAVPIFQLVGAAAKFTWQGLKTAGPAVFGFFRGLFTGGGLRTVTILPGLRGFAALAGTWIRSGSLWVMAPLTHMPSFTGMIRTSGIVAVQGLRAVPGVIRAFPGAVARGAGAAWSWTGRTFSAGMTLGGKGLGAAWDFAVAQLGGAKILRLVLPVDAGEIGRFGLREALRLGVVERGLQARNLFGAPLAGALGRGAAAVPPPPVQHVGSLLDVPRPDLTRLQLGDWSGMRALDLHVGPAGGIGLAAPPAFRAGTGFGDGLMFAPDAVRRLDALLDTPIHELNAVRVGDWAAPAARGDLGLGVSANLGTTLNHGPAFAGTQGLHTQGLPALSTTPAQALNLHTPTNLHAPADGGSLSVSTTHTASPQAGASLTHAGVSGTSANNALDLLFPSTMNRADTPVFGTGAHLSETTTQARVAHNVTLHLDEYARSRPTDLQTTPSPSLAPQSA</sequence>
<feature type="region of interest" description="Disordered" evidence="1">
    <location>
        <begin position="574"/>
        <end position="604"/>
    </location>
</feature>
<evidence type="ECO:0000313" key="5">
    <source>
        <dbReference type="Proteomes" id="UP000249304"/>
    </source>
</evidence>
<evidence type="ECO:0000256" key="2">
    <source>
        <dbReference type="SAM" id="Phobius"/>
    </source>
</evidence>
<accession>A0A2W2E6A4</accession>
<keyword evidence="2" id="KW-1133">Transmembrane helix</keyword>
<feature type="region of interest" description="Disordered" evidence="1">
    <location>
        <begin position="1"/>
        <end position="20"/>
    </location>
</feature>
<evidence type="ECO:0000256" key="1">
    <source>
        <dbReference type="SAM" id="MobiDB-lite"/>
    </source>
</evidence>
<name>A0A2W2E6A4_9ACTN</name>
<keyword evidence="2" id="KW-0472">Membrane</keyword>
<feature type="compositionally biased region" description="Polar residues" evidence="1">
    <location>
        <begin position="662"/>
        <end position="677"/>
    </location>
</feature>
<organism evidence="4 5">
    <name type="scientific">Nonomuraea aridisoli</name>
    <dbReference type="NCBI Taxonomy" id="2070368"/>
    <lineage>
        <taxon>Bacteria</taxon>
        <taxon>Bacillati</taxon>
        <taxon>Actinomycetota</taxon>
        <taxon>Actinomycetes</taxon>
        <taxon>Streptosporangiales</taxon>
        <taxon>Streptosporangiaceae</taxon>
        <taxon>Nonomuraea</taxon>
    </lineage>
</organism>
<dbReference type="Proteomes" id="UP000249304">
    <property type="component" value="Unassembled WGS sequence"/>
</dbReference>
<dbReference type="InterPro" id="IPR049082">
    <property type="entry name" value="T7SS_signal"/>
</dbReference>
<feature type="region of interest" description="Disordered" evidence="1">
    <location>
        <begin position="656"/>
        <end position="677"/>
    </location>
</feature>
<comment type="caution">
    <text evidence="4">The sequence shown here is derived from an EMBL/GenBank/DDBJ whole genome shotgun (WGS) entry which is preliminary data.</text>
</comment>
<feature type="domain" description="Putative T7SS secretion signal" evidence="3">
    <location>
        <begin position="19"/>
        <end position="141"/>
    </location>
</feature>
<feature type="non-terminal residue" evidence="4">
    <location>
        <position position="677"/>
    </location>
</feature>
<feature type="transmembrane region" description="Helical" evidence="2">
    <location>
        <begin position="213"/>
        <end position="235"/>
    </location>
</feature>
<feature type="transmembrane region" description="Helical" evidence="2">
    <location>
        <begin position="172"/>
        <end position="201"/>
    </location>
</feature>
<evidence type="ECO:0000259" key="3">
    <source>
        <dbReference type="Pfam" id="PF21725"/>
    </source>
</evidence>